<proteinExistence type="predicted"/>
<accession>A0A1X6NX37</accession>
<gene>
    <name evidence="1" type="ORF">BU14_0371s0015</name>
</gene>
<dbReference type="InterPro" id="IPR036915">
    <property type="entry name" value="Cyclin-like_sf"/>
</dbReference>
<dbReference type="Proteomes" id="UP000218209">
    <property type="component" value="Unassembled WGS sequence"/>
</dbReference>
<evidence type="ECO:0008006" key="3">
    <source>
        <dbReference type="Google" id="ProtNLM"/>
    </source>
</evidence>
<evidence type="ECO:0000313" key="2">
    <source>
        <dbReference type="Proteomes" id="UP000218209"/>
    </source>
</evidence>
<dbReference type="Gene3D" id="1.10.472.10">
    <property type="entry name" value="Cyclin-like"/>
    <property type="match status" value="1"/>
</dbReference>
<dbReference type="Pfam" id="PF08613">
    <property type="entry name" value="Cyclin"/>
    <property type="match status" value="1"/>
</dbReference>
<reference evidence="1 2" key="1">
    <citation type="submission" date="2017-03" db="EMBL/GenBank/DDBJ databases">
        <title>WGS assembly of Porphyra umbilicalis.</title>
        <authorList>
            <person name="Brawley S.H."/>
            <person name="Blouin N.A."/>
            <person name="Ficko-Blean E."/>
            <person name="Wheeler G.L."/>
            <person name="Lohr M."/>
            <person name="Goodson H.V."/>
            <person name="Jenkins J.W."/>
            <person name="Blaby-Haas C.E."/>
            <person name="Helliwell K.E."/>
            <person name="Chan C."/>
            <person name="Marriage T."/>
            <person name="Bhattacharya D."/>
            <person name="Klein A.S."/>
            <person name="Badis Y."/>
            <person name="Brodie J."/>
            <person name="Cao Y."/>
            <person name="Collen J."/>
            <person name="Dittami S.M."/>
            <person name="Gachon C.M."/>
            <person name="Green B.R."/>
            <person name="Karpowicz S."/>
            <person name="Kim J.W."/>
            <person name="Kudahl U."/>
            <person name="Lin S."/>
            <person name="Michel G."/>
            <person name="Mittag M."/>
            <person name="Olson B.J."/>
            <person name="Pangilinan J."/>
            <person name="Peng Y."/>
            <person name="Qiu H."/>
            <person name="Shu S."/>
            <person name="Singer J.T."/>
            <person name="Smith A.G."/>
            <person name="Sprecher B.N."/>
            <person name="Wagner V."/>
            <person name="Wang W."/>
            <person name="Wang Z.-Y."/>
            <person name="Yan J."/>
            <person name="Yarish C."/>
            <person name="Zoeuner-Riek S."/>
            <person name="Zhuang Y."/>
            <person name="Zou Y."/>
            <person name="Lindquist E.A."/>
            <person name="Grimwood J."/>
            <person name="Barry K."/>
            <person name="Rokhsar D.S."/>
            <person name="Schmutz J."/>
            <person name="Stiller J.W."/>
            <person name="Grossman A.R."/>
            <person name="Prochnik S.E."/>
        </authorList>
    </citation>
    <scope>NUCLEOTIDE SEQUENCE [LARGE SCALE GENOMIC DNA]</scope>
    <source>
        <strain evidence="1">4086291</strain>
    </source>
</reference>
<organism evidence="1 2">
    <name type="scientific">Porphyra umbilicalis</name>
    <name type="common">Purple laver</name>
    <name type="synonym">Red alga</name>
    <dbReference type="NCBI Taxonomy" id="2786"/>
    <lineage>
        <taxon>Eukaryota</taxon>
        <taxon>Rhodophyta</taxon>
        <taxon>Bangiophyceae</taxon>
        <taxon>Bangiales</taxon>
        <taxon>Bangiaceae</taxon>
        <taxon>Porphyra</taxon>
    </lineage>
</organism>
<dbReference type="PANTHER" id="PTHR15615:SF108">
    <property type="entry name" value="PROTEIN CNPPD1"/>
    <property type="match status" value="1"/>
</dbReference>
<dbReference type="OrthoDB" id="5671at2759"/>
<dbReference type="SUPFAM" id="SSF47954">
    <property type="entry name" value="Cyclin-like"/>
    <property type="match status" value="1"/>
</dbReference>
<dbReference type="EMBL" id="KV919013">
    <property type="protein sequence ID" value="OSX73181.1"/>
    <property type="molecule type" value="Genomic_DNA"/>
</dbReference>
<dbReference type="GO" id="GO:0019901">
    <property type="term" value="F:protein kinase binding"/>
    <property type="evidence" value="ECO:0007669"/>
    <property type="project" value="InterPro"/>
</dbReference>
<dbReference type="InterPro" id="IPR013922">
    <property type="entry name" value="Cyclin_PHO80-like"/>
</dbReference>
<dbReference type="PANTHER" id="PTHR15615">
    <property type="match status" value="1"/>
</dbReference>
<dbReference type="CDD" id="cd20558">
    <property type="entry name" value="CYCLIN_ScPCL7-like"/>
    <property type="match status" value="1"/>
</dbReference>
<keyword evidence="2" id="KW-1185">Reference proteome</keyword>
<sequence length="158" mass="17253">MVCEENVAAEANLPGWQEDISAFFSVSIPQMPTAAYVDRLVTYCKCSPTVLTVALVLLDRCAAADSRLAVSGYNLHRLLVTAVMLASKSVEDRTFANAHFAVIGGVEGTAEMAKLERLMLHALQWRVQVDVGTISVYRARLEQHSRGSRSSFFSSTPS</sequence>
<evidence type="ECO:0000313" key="1">
    <source>
        <dbReference type="EMBL" id="OSX73181.1"/>
    </source>
</evidence>
<protein>
    <recommendedName>
        <fullName evidence="3">Cyclin N-terminal domain-containing protein</fullName>
    </recommendedName>
</protein>
<dbReference type="AlphaFoldDB" id="A0A1X6NX37"/>
<name>A0A1X6NX37_PORUM</name>